<dbReference type="PROSITE" id="PS51257">
    <property type="entry name" value="PROKAR_LIPOPROTEIN"/>
    <property type="match status" value="1"/>
</dbReference>
<dbReference type="EMBL" id="BAABGQ010000012">
    <property type="protein sequence ID" value="GAA4508124.1"/>
    <property type="molecule type" value="Genomic_DNA"/>
</dbReference>
<dbReference type="PANTHER" id="PTHR47360">
    <property type="entry name" value="MUREIN DD-ENDOPEPTIDASE MEPS/MUREIN LD-CARBOXYPEPTIDASE"/>
    <property type="match status" value="1"/>
</dbReference>
<organism evidence="8 9">
    <name type="scientific">Hymenobacter ginsengisoli</name>
    <dbReference type="NCBI Taxonomy" id="1051626"/>
    <lineage>
        <taxon>Bacteria</taxon>
        <taxon>Pseudomonadati</taxon>
        <taxon>Bacteroidota</taxon>
        <taxon>Cytophagia</taxon>
        <taxon>Cytophagales</taxon>
        <taxon>Hymenobacteraceae</taxon>
        <taxon>Hymenobacter</taxon>
    </lineage>
</organism>
<feature type="compositionally biased region" description="Polar residues" evidence="6">
    <location>
        <begin position="72"/>
        <end position="82"/>
    </location>
</feature>
<feature type="region of interest" description="Disordered" evidence="6">
    <location>
        <begin position="57"/>
        <end position="82"/>
    </location>
</feature>
<sequence length="227" mass="24480">MTKAPNTLRRPAAARAWRGYYGLIIVGLLLASSCQRKLNQLNGRYYSARDMARLKHGQRAVARPGGTKTKVKTTAPTGSGSVATTKTVVKRPFRPGNATGVLASVIENARSYQGTPYLFGGTTRLGMDCSALLQLSFADAGIDIPRSSNEQAAWGDPIKPTELRPGDFLFFGASPGSQVITHVGMVTVVDAEGVEFIHASTSLGVIENSFEADYYLSRFIRAVRPRL</sequence>
<evidence type="ECO:0000259" key="7">
    <source>
        <dbReference type="PROSITE" id="PS51935"/>
    </source>
</evidence>
<dbReference type="Proteomes" id="UP001501243">
    <property type="component" value="Unassembled WGS sequence"/>
</dbReference>
<dbReference type="InterPro" id="IPR038765">
    <property type="entry name" value="Papain-like_cys_pep_sf"/>
</dbReference>
<keyword evidence="4" id="KW-0378">Hydrolase</keyword>
<evidence type="ECO:0000256" key="6">
    <source>
        <dbReference type="SAM" id="MobiDB-lite"/>
    </source>
</evidence>
<dbReference type="InterPro" id="IPR052062">
    <property type="entry name" value="Murein_DD/LD_carboxypeptidase"/>
</dbReference>
<reference evidence="9" key="1">
    <citation type="journal article" date="2019" name="Int. J. Syst. Evol. Microbiol.">
        <title>The Global Catalogue of Microorganisms (GCM) 10K type strain sequencing project: providing services to taxonomists for standard genome sequencing and annotation.</title>
        <authorList>
            <consortium name="The Broad Institute Genomics Platform"/>
            <consortium name="The Broad Institute Genome Sequencing Center for Infectious Disease"/>
            <person name="Wu L."/>
            <person name="Ma J."/>
        </authorList>
    </citation>
    <scope>NUCLEOTIDE SEQUENCE [LARGE SCALE GENOMIC DNA]</scope>
    <source>
        <strain evidence="9">JCM 17841</strain>
    </source>
</reference>
<evidence type="ECO:0000256" key="5">
    <source>
        <dbReference type="ARBA" id="ARBA00022807"/>
    </source>
</evidence>
<keyword evidence="9" id="KW-1185">Reference proteome</keyword>
<dbReference type="InterPro" id="IPR000064">
    <property type="entry name" value="NLP_P60_dom"/>
</dbReference>
<dbReference type="SUPFAM" id="SSF54001">
    <property type="entry name" value="Cysteine proteinases"/>
    <property type="match status" value="1"/>
</dbReference>
<evidence type="ECO:0000256" key="2">
    <source>
        <dbReference type="ARBA" id="ARBA00022670"/>
    </source>
</evidence>
<dbReference type="PANTHER" id="PTHR47360:SF1">
    <property type="entry name" value="ENDOPEPTIDASE NLPC-RELATED"/>
    <property type="match status" value="1"/>
</dbReference>
<name>A0ABP8QPN1_9BACT</name>
<evidence type="ECO:0000256" key="3">
    <source>
        <dbReference type="ARBA" id="ARBA00022729"/>
    </source>
</evidence>
<proteinExistence type="inferred from homology"/>
<dbReference type="PROSITE" id="PS51935">
    <property type="entry name" value="NLPC_P60"/>
    <property type="match status" value="1"/>
</dbReference>
<accession>A0ABP8QPN1</accession>
<dbReference type="Gene3D" id="3.90.1720.10">
    <property type="entry name" value="endopeptidase domain like (from Nostoc punctiforme)"/>
    <property type="match status" value="1"/>
</dbReference>
<dbReference type="RefSeq" id="WP_208132731.1">
    <property type="nucleotide sequence ID" value="NZ_BAABGQ010000012.1"/>
</dbReference>
<protein>
    <recommendedName>
        <fullName evidence="7">NlpC/P60 domain-containing protein</fullName>
    </recommendedName>
</protein>
<keyword evidence="3" id="KW-0732">Signal</keyword>
<evidence type="ECO:0000313" key="8">
    <source>
        <dbReference type="EMBL" id="GAA4508124.1"/>
    </source>
</evidence>
<feature type="domain" description="NlpC/P60" evidence="7">
    <location>
        <begin position="99"/>
        <end position="226"/>
    </location>
</feature>
<comment type="similarity">
    <text evidence="1">Belongs to the peptidase C40 family.</text>
</comment>
<comment type="caution">
    <text evidence="8">The sequence shown here is derived from an EMBL/GenBank/DDBJ whole genome shotgun (WGS) entry which is preliminary data.</text>
</comment>
<keyword evidence="2" id="KW-0645">Protease</keyword>
<dbReference type="Pfam" id="PF00877">
    <property type="entry name" value="NLPC_P60"/>
    <property type="match status" value="1"/>
</dbReference>
<evidence type="ECO:0000256" key="4">
    <source>
        <dbReference type="ARBA" id="ARBA00022801"/>
    </source>
</evidence>
<evidence type="ECO:0000256" key="1">
    <source>
        <dbReference type="ARBA" id="ARBA00007074"/>
    </source>
</evidence>
<keyword evidence="5" id="KW-0788">Thiol protease</keyword>
<evidence type="ECO:0000313" key="9">
    <source>
        <dbReference type="Proteomes" id="UP001501243"/>
    </source>
</evidence>
<gene>
    <name evidence="8" type="ORF">GCM10023172_39760</name>
</gene>